<dbReference type="PANTHER" id="PTHR12137:SF54">
    <property type="entry name" value="CARBOHYDRATE SULFOTRANSFERASE"/>
    <property type="match status" value="1"/>
</dbReference>
<feature type="transmembrane region" description="Helical" evidence="9">
    <location>
        <begin position="21"/>
        <end position="39"/>
    </location>
</feature>
<dbReference type="Pfam" id="PF03567">
    <property type="entry name" value="Sulfotransfer_2"/>
    <property type="match status" value="1"/>
</dbReference>
<evidence type="ECO:0000256" key="8">
    <source>
        <dbReference type="ARBA" id="ARBA00023180"/>
    </source>
</evidence>
<keyword evidence="10" id="KW-1185">Reference proteome</keyword>
<evidence type="ECO:0000256" key="6">
    <source>
        <dbReference type="ARBA" id="ARBA00023034"/>
    </source>
</evidence>
<evidence type="ECO:0000256" key="1">
    <source>
        <dbReference type="ARBA" id="ARBA00004323"/>
    </source>
</evidence>
<dbReference type="GeneID" id="106167529"/>
<gene>
    <name evidence="11" type="primary">LOC106167529</name>
</gene>
<dbReference type="OrthoDB" id="6117100at2759"/>
<evidence type="ECO:0000313" key="10">
    <source>
        <dbReference type="Proteomes" id="UP000085678"/>
    </source>
</evidence>
<dbReference type="PANTHER" id="PTHR12137">
    <property type="entry name" value="CARBOHYDRATE SULFOTRANSFERASE"/>
    <property type="match status" value="1"/>
</dbReference>
<evidence type="ECO:0000256" key="9">
    <source>
        <dbReference type="RuleBase" id="RU364020"/>
    </source>
</evidence>
<dbReference type="InterPro" id="IPR027417">
    <property type="entry name" value="P-loop_NTPase"/>
</dbReference>
<dbReference type="GO" id="GO:0000139">
    <property type="term" value="C:Golgi membrane"/>
    <property type="evidence" value="ECO:0007669"/>
    <property type="project" value="UniProtKB-SubCell"/>
</dbReference>
<dbReference type="InterPro" id="IPR005331">
    <property type="entry name" value="Sulfotransferase"/>
</dbReference>
<dbReference type="KEGG" id="lak:106167529"/>
<sequence length="362" mass="43257">MGHLVSRRKLLVWCKKQWKHILILFTVWTVIWMLGLTSSDTWKSLLESCRLHWKKSPLPAQSSIEDVYRRAKMVKSACNIAASPDADVKAVTELLRKRLVVPIQFLIEDKYKVLFCQIFKAGSTNVKRLFIVANRQKNRTSDLDFMSDKAHKVWKEERTLYQYLTPAIKNFEETTKRLLENYTKVLFVRHPFERLVSYYRMMFHFTSFESDDVSGISWHLFNRVRRLFHRPMIPRDRSKNLTQLFPFRDFIQFVIDHAKNTKDGSWKVDGYVDTHWLPISEQCFPCQVRYDIIGKLENFDEDLDQIAKHIGIRQKILYPSSMKRKTYGHVKEAFKTLSPQQITELKRIYSRDFKLFNYEHDE</sequence>
<evidence type="ECO:0000256" key="4">
    <source>
        <dbReference type="ARBA" id="ARBA00022692"/>
    </source>
</evidence>
<evidence type="ECO:0000256" key="2">
    <source>
        <dbReference type="ARBA" id="ARBA00006339"/>
    </source>
</evidence>
<organism evidence="10 11">
    <name type="scientific">Lingula anatina</name>
    <name type="common">Brachiopod</name>
    <name type="synonym">Lingula unguis</name>
    <dbReference type="NCBI Taxonomy" id="7574"/>
    <lineage>
        <taxon>Eukaryota</taxon>
        <taxon>Metazoa</taxon>
        <taxon>Spiralia</taxon>
        <taxon>Lophotrochozoa</taxon>
        <taxon>Brachiopoda</taxon>
        <taxon>Linguliformea</taxon>
        <taxon>Lingulata</taxon>
        <taxon>Lingulida</taxon>
        <taxon>Linguloidea</taxon>
        <taxon>Lingulidae</taxon>
        <taxon>Lingula</taxon>
    </lineage>
</organism>
<evidence type="ECO:0000256" key="3">
    <source>
        <dbReference type="ARBA" id="ARBA00022679"/>
    </source>
</evidence>
<dbReference type="InterPro" id="IPR018011">
    <property type="entry name" value="Carb_sulfotrans_8-10"/>
</dbReference>
<proteinExistence type="inferred from homology"/>
<dbReference type="Gene3D" id="3.40.50.300">
    <property type="entry name" value="P-loop containing nucleotide triphosphate hydrolases"/>
    <property type="match status" value="1"/>
</dbReference>
<dbReference type="GO" id="GO:0008146">
    <property type="term" value="F:sulfotransferase activity"/>
    <property type="evidence" value="ECO:0007669"/>
    <property type="project" value="InterPro"/>
</dbReference>
<keyword evidence="9" id="KW-0119">Carbohydrate metabolism</keyword>
<name>A0A1S3IW56_LINAN</name>
<comment type="subcellular location">
    <subcellularLocation>
        <location evidence="1 9">Golgi apparatus membrane</location>
        <topology evidence="1 9">Single-pass type II membrane protein</topology>
    </subcellularLocation>
</comment>
<protein>
    <recommendedName>
        <fullName evidence="9">Carbohydrate sulfotransferase</fullName>
        <ecNumber evidence="9">2.8.2.-</ecNumber>
    </recommendedName>
</protein>
<keyword evidence="5 9" id="KW-1133">Transmembrane helix</keyword>
<dbReference type="InParanoid" id="A0A1S3IW56"/>
<dbReference type="AlphaFoldDB" id="A0A1S3IW56"/>
<keyword evidence="3 9" id="KW-0808">Transferase</keyword>
<evidence type="ECO:0000313" key="11">
    <source>
        <dbReference type="RefSeq" id="XP_013401784.1"/>
    </source>
</evidence>
<keyword evidence="9" id="KW-0735">Signal-anchor</keyword>
<keyword evidence="6 9" id="KW-0333">Golgi apparatus</keyword>
<comment type="similarity">
    <text evidence="2 9">Belongs to the sulfotransferase 2 family.</text>
</comment>
<reference evidence="11" key="1">
    <citation type="submission" date="2025-08" db="UniProtKB">
        <authorList>
            <consortium name="RefSeq"/>
        </authorList>
    </citation>
    <scope>IDENTIFICATION</scope>
    <source>
        <tissue evidence="11">Gonads</tissue>
    </source>
</reference>
<dbReference type="EC" id="2.8.2.-" evidence="9"/>
<keyword evidence="4 9" id="KW-0812">Transmembrane</keyword>
<keyword evidence="7 9" id="KW-0472">Membrane</keyword>
<evidence type="ECO:0000256" key="5">
    <source>
        <dbReference type="ARBA" id="ARBA00022989"/>
    </source>
</evidence>
<dbReference type="RefSeq" id="XP_013401784.1">
    <property type="nucleotide sequence ID" value="XM_013546330.1"/>
</dbReference>
<keyword evidence="8 9" id="KW-0325">Glycoprotein</keyword>
<accession>A0A1S3IW56</accession>
<evidence type="ECO:0000256" key="7">
    <source>
        <dbReference type="ARBA" id="ARBA00023136"/>
    </source>
</evidence>
<dbReference type="GO" id="GO:0016051">
    <property type="term" value="P:carbohydrate biosynthetic process"/>
    <property type="evidence" value="ECO:0007669"/>
    <property type="project" value="InterPro"/>
</dbReference>
<dbReference type="Proteomes" id="UP000085678">
    <property type="component" value="Unplaced"/>
</dbReference>